<sequence>MLSARLLKINELSNSLAELQQRTDELQKENRVLRQLQVRQDKALQRYDDTESEISQLISRHNNDTHVLRERLRRTQERERAAERRMKDSEEQLQRSQATIARLKKLVDQRDLGARDELSRKLEEEKTRALEAERKIKELERSMELTSGSYQRQLAAEKKKTISAQDEIRTLQEELQRLTNKLKEKERELDDRNIYANRMMKPAPRKDVERKIPSRGSTKAVQTKDRAPSLDFPTPPPAITETNGYSEQAPDEYLSLKEFAGVDRQVETEDRHLKWEQQKTSNKEIEGNKEKENNKELQKEEKLQLNQELNFLEEKAKQLREEENKEKEDRKRMSSLLCQEEENNRKRGHVQEEVDRWNHGALSNRQTAEEARRTKELLLAKMREIDRQEHGSQDAIFAESIPSESNKTTSNHASPRLPEQRNSSVFNLTEPEESAGFRAGGGDSGRKRSGMEGGTATAGVGRRALRTQISGDDLAFGSYAPSFGNSASRGSSGFPPPPPKQDRDSSLEAIGVFSLRGVETEKEKDTDGGAEKDRKASLMQQLFGALATPLGDSVSTYNKMEVLKNPPTTNGVRKRDGLLGFNSGSSTPPASSLNTIHVADSRPAIRAITSFDDDIEELTL</sequence>
<keyword evidence="2" id="KW-1185">Reference proteome</keyword>
<proteinExistence type="predicted"/>
<evidence type="ECO:0000313" key="2">
    <source>
        <dbReference type="Proteomes" id="UP001057452"/>
    </source>
</evidence>
<gene>
    <name evidence="1" type="ORF">KUCAC02_019488</name>
</gene>
<organism evidence="1 2">
    <name type="scientific">Chaenocephalus aceratus</name>
    <name type="common">Blackfin icefish</name>
    <name type="synonym">Chaenichthys aceratus</name>
    <dbReference type="NCBI Taxonomy" id="36190"/>
    <lineage>
        <taxon>Eukaryota</taxon>
        <taxon>Metazoa</taxon>
        <taxon>Chordata</taxon>
        <taxon>Craniata</taxon>
        <taxon>Vertebrata</taxon>
        <taxon>Euteleostomi</taxon>
        <taxon>Actinopterygii</taxon>
        <taxon>Neopterygii</taxon>
        <taxon>Teleostei</taxon>
        <taxon>Neoteleostei</taxon>
        <taxon>Acanthomorphata</taxon>
        <taxon>Eupercaria</taxon>
        <taxon>Perciformes</taxon>
        <taxon>Notothenioidei</taxon>
        <taxon>Channichthyidae</taxon>
        <taxon>Chaenocephalus</taxon>
    </lineage>
</organism>
<evidence type="ECO:0000313" key="1">
    <source>
        <dbReference type="EMBL" id="KAI4801605.1"/>
    </source>
</evidence>
<dbReference type="Proteomes" id="UP001057452">
    <property type="component" value="Chromosome 24"/>
</dbReference>
<name>A0ACB9VNI9_CHAAC</name>
<comment type="caution">
    <text evidence="1">The sequence shown here is derived from an EMBL/GenBank/DDBJ whole genome shotgun (WGS) entry which is preliminary data.</text>
</comment>
<reference evidence="1" key="1">
    <citation type="submission" date="2022-05" db="EMBL/GenBank/DDBJ databases">
        <title>Chromosome-level genome of Chaenocephalus aceratus.</title>
        <authorList>
            <person name="Park H."/>
        </authorList>
    </citation>
    <scope>NUCLEOTIDE SEQUENCE</scope>
    <source>
        <strain evidence="1">KU_202001</strain>
    </source>
</reference>
<protein>
    <submittedName>
        <fullName evidence="1">Uncharacterized protein</fullName>
    </submittedName>
</protein>
<dbReference type="EMBL" id="CM043808">
    <property type="protein sequence ID" value="KAI4801605.1"/>
    <property type="molecule type" value="Genomic_DNA"/>
</dbReference>
<accession>A0ACB9VNI9</accession>